<reference evidence="15" key="1">
    <citation type="submission" date="2021-02" db="EMBL/GenBank/DDBJ databases">
        <authorList>
            <person name="Cremers G."/>
            <person name="Picone N."/>
        </authorList>
    </citation>
    <scope>NUCLEOTIDE SEQUENCE</scope>
    <source>
        <strain evidence="15">PQ17</strain>
    </source>
</reference>
<dbReference type="Gene3D" id="3.30.1490.20">
    <property type="entry name" value="ATP-grasp fold, A domain"/>
    <property type="match status" value="1"/>
</dbReference>
<dbReference type="UniPathway" id="UPA00074">
    <property type="reaction ID" value="UER00125"/>
</dbReference>
<dbReference type="Proteomes" id="UP000663859">
    <property type="component" value="Unassembled WGS sequence"/>
</dbReference>
<dbReference type="GO" id="GO:0004637">
    <property type="term" value="F:phosphoribosylamine-glycine ligase activity"/>
    <property type="evidence" value="ECO:0007669"/>
    <property type="project" value="UniProtKB-UniRule"/>
</dbReference>
<keyword evidence="6 13" id="KW-0547">Nucleotide-binding</keyword>
<dbReference type="SUPFAM" id="SSF51246">
    <property type="entry name" value="Rudiment single hybrid motif"/>
    <property type="match status" value="1"/>
</dbReference>
<dbReference type="HAMAP" id="MF_00138">
    <property type="entry name" value="GARS"/>
    <property type="match status" value="1"/>
</dbReference>
<dbReference type="InterPro" id="IPR020559">
    <property type="entry name" value="PRibGlycinamide_synth_CS"/>
</dbReference>
<evidence type="ECO:0000256" key="12">
    <source>
        <dbReference type="HAMAP-Rule" id="MF_00138"/>
    </source>
</evidence>
<comment type="similarity">
    <text evidence="9 12">Belongs to the GARS family.</text>
</comment>
<dbReference type="Pfam" id="PF01071">
    <property type="entry name" value="GARS_A"/>
    <property type="match status" value="1"/>
</dbReference>
<comment type="pathway">
    <text evidence="3 12">Purine metabolism; IMP biosynthesis via de novo pathway; N(1)-(5-phospho-D-ribosyl)glycinamide from 5-phospho-alpha-D-ribose 1-diphosphate: step 2/2.</text>
</comment>
<dbReference type="SMART" id="SM01209">
    <property type="entry name" value="GARS_A"/>
    <property type="match status" value="1"/>
</dbReference>
<evidence type="ECO:0000256" key="1">
    <source>
        <dbReference type="ARBA" id="ARBA00001936"/>
    </source>
</evidence>
<dbReference type="SUPFAM" id="SSF52440">
    <property type="entry name" value="PreATP-grasp domain"/>
    <property type="match status" value="1"/>
</dbReference>
<dbReference type="EMBL" id="CAJNOB010000012">
    <property type="protein sequence ID" value="CAF0695882.1"/>
    <property type="molecule type" value="Genomic_DNA"/>
</dbReference>
<evidence type="ECO:0000256" key="10">
    <source>
        <dbReference type="ARBA" id="ARBA00042242"/>
    </source>
</evidence>
<evidence type="ECO:0000256" key="4">
    <source>
        <dbReference type="ARBA" id="ARBA00013255"/>
    </source>
</evidence>
<dbReference type="SUPFAM" id="SSF56059">
    <property type="entry name" value="Glutathione synthetase ATP-binding domain-like"/>
    <property type="match status" value="1"/>
</dbReference>
<dbReference type="Gene3D" id="3.30.470.20">
    <property type="entry name" value="ATP-grasp fold, B domain"/>
    <property type="match status" value="1"/>
</dbReference>
<dbReference type="InterPro" id="IPR037123">
    <property type="entry name" value="PRibGlycinamide_synth_C_sf"/>
</dbReference>
<keyword evidence="8 13" id="KW-0067">ATP-binding</keyword>
<keyword evidence="16" id="KW-1185">Reference proteome</keyword>
<dbReference type="GO" id="GO:0009113">
    <property type="term" value="P:purine nucleobase biosynthetic process"/>
    <property type="evidence" value="ECO:0007669"/>
    <property type="project" value="InterPro"/>
</dbReference>
<dbReference type="EC" id="6.3.4.13" evidence="4 12"/>
<dbReference type="InterPro" id="IPR020561">
    <property type="entry name" value="PRibGlycinamid_synth_ATP-grasp"/>
</dbReference>
<evidence type="ECO:0000256" key="8">
    <source>
        <dbReference type="ARBA" id="ARBA00022840"/>
    </source>
</evidence>
<comment type="cofactor">
    <cofactor evidence="1">
        <name>Mn(2+)</name>
        <dbReference type="ChEBI" id="CHEBI:29035"/>
    </cofactor>
</comment>
<feature type="domain" description="ATP-grasp" evidence="14">
    <location>
        <begin position="108"/>
        <end position="314"/>
    </location>
</feature>
<evidence type="ECO:0000256" key="6">
    <source>
        <dbReference type="ARBA" id="ARBA00022741"/>
    </source>
</evidence>
<comment type="caution">
    <text evidence="15">The sequence shown here is derived from an EMBL/GenBank/DDBJ whole genome shotgun (WGS) entry which is preliminary data.</text>
</comment>
<dbReference type="InterPro" id="IPR016185">
    <property type="entry name" value="PreATP-grasp_dom_sf"/>
</dbReference>
<organism evidence="15 16">
    <name type="scientific">Candidatus Methylacidithermus pantelleriae</name>
    <dbReference type="NCBI Taxonomy" id="2744239"/>
    <lineage>
        <taxon>Bacteria</taxon>
        <taxon>Pseudomonadati</taxon>
        <taxon>Verrucomicrobiota</taxon>
        <taxon>Methylacidiphilae</taxon>
        <taxon>Methylacidiphilales</taxon>
        <taxon>Methylacidiphilaceae</taxon>
        <taxon>Candidatus Methylacidithermus</taxon>
    </lineage>
</organism>
<dbReference type="GO" id="GO:0005524">
    <property type="term" value="F:ATP binding"/>
    <property type="evidence" value="ECO:0007669"/>
    <property type="project" value="UniProtKB-UniRule"/>
</dbReference>
<dbReference type="InterPro" id="IPR011761">
    <property type="entry name" value="ATP-grasp"/>
</dbReference>
<dbReference type="GO" id="GO:0006189">
    <property type="term" value="P:'de novo' IMP biosynthetic process"/>
    <property type="evidence" value="ECO:0007669"/>
    <property type="project" value="UniProtKB-UniRule"/>
</dbReference>
<evidence type="ECO:0000313" key="16">
    <source>
        <dbReference type="Proteomes" id="UP000663859"/>
    </source>
</evidence>
<comment type="catalytic activity">
    <reaction evidence="12">
        <text>5-phospho-beta-D-ribosylamine + glycine + ATP = N(1)-(5-phospho-beta-D-ribosyl)glycinamide + ADP + phosphate + H(+)</text>
        <dbReference type="Rhea" id="RHEA:17453"/>
        <dbReference type="ChEBI" id="CHEBI:15378"/>
        <dbReference type="ChEBI" id="CHEBI:30616"/>
        <dbReference type="ChEBI" id="CHEBI:43474"/>
        <dbReference type="ChEBI" id="CHEBI:57305"/>
        <dbReference type="ChEBI" id="CHEBI:58681"/>
        <dbReference type="ChEBI" id="CHEBI:143788"/>
        <dbReference type="ChEBI" id="CHEBI:456216"/>
        <dbReference type="EC" id="6.3.4.13"/>
    </reaction>
</comment>
<dbReference type="AlphaFoldDB" id="A0A8J2BP63"/>
<dbReference type="RefSeq" id="WP_174581902.1">
    <property type="nucleotide sequence ID" value="NZ_CAJNOB010000012.1"/>
</dbReference>
<evidence type="ECO:0000313" key="15">
    <source>
        <dbReference type="EMBL" id="CAF0695882.1"/>
    </source>
</evidence>
<dbReference type="SMART" id="SM01210">
    <property type="entry name" value="GARS_C"/>
    <property type="match status" value="1"/>
</dbReference>
<dbReference type="GO" id="GO:0046872">
    <property type="term" value="F:metal ion binding"/>
    <property type="evidence" value="ECO:0007669"/>
    <property type="project" value="InterPro"/>
</dbReference>
<dbReference type="InterPro" id="IPR011054">
    <property type="entry name" value="Rudment_hybrid_motif"/>
</dbReference>
<dbReference type="PANTHER" id="PTHR43472:SF1">
    <property type="entry name" value="PHOSPHORIBOSYLAMINE--GLYCINE LIGASE, CHLOROPLASTIC"/>
    <property type="match status" value="1"/>
</dbReference>
<keyword evidence="7 12" id="KW-0658">Purine biosynthesis</keyword>
<gene>
    <name evidence="12 15" type="primary">purD</name>
    <name evidence="15" type="ORF">MPNT_20043</name>
</gene>
<dbReference type="InterPro" id="IPR000115">
    <property type="entry name" value="PRibGlycinamide_synth"/>
</dbReference>
<dbReference type="Gene3D" id="3.40.50.20">
    <property type="match status" value="1"/>
</dbReference>
<dbReference type="NCBIfam" id="TIGR00877">
    <property type="entry name" value="purD"/>
    <property type="match status" value="1"/>
</dbReference>
<dbReference type="InterPro" id="IPR013815">
    <property type="entry name" value="ATP_grasp_subdomain_1"/>
</dbReference>
<accession>A0A8J2BP63</accession>
<evidence type="ECO:0000259" key="14">
    <source>
        <dbReference type="PROSITE" id="PS50975"/>
    </source>
</evidence>
<dbReference type="InterPro" id="IPR020560">
    <property type="entry name" value="PRibGlycinamide_synth_C-dom"/>
</dbReference>
<evidence type="ECO:0000256" key="3">
    <source>
        <dbReference type="ARBA" id="ARBA00005174"/>
    </source>
</evidence>
<evidence type="ECO:0000256" key="5">
    <source>
        <dbReference type="ARBA" id="ARBA00022598"/>
    </source>
</evidence>
<dbReference type="Pfam" id="PF02844">
    <property type="entry name" value="GARS_N"/>
    <property type="match status" value="1"/>
</dbReference>
<dbReference type="Gene3D" id="3.90.600.10">
    <property type="entry name" value="Phosphoribosylglycinamide synthetase, C-terminal domain"/>
    <property type="match status" value="1"/>
</dbReference>
<evidence type="ECO:0000256" key="2">
    <source>
        <dbReference type="ARBA" id="ARBA00001946"/>
    </source>
</evidence>
<name>A0A8J2BP63_9BACT</name>
<evidence type="ECO:0000256" key="13">
    <source>
        <dbReference type="PROSITE-ProRule" id="PRU00409"/>
    </source>
</evidence>
<comment type="cofactor">
    <cofactor evidence="2">
        <name>Mg(2+)</name>
        <dbReference type="ChEBI" id="CHEBI:18420"/>
    </cofactor>
</comment>
<evidence type="ECO:0000256" key="7">
    <source>
        <dbReference type="ARBA" id="ARBA00022755"/>
    </source>
</evidence>
<dbReference type="PROSITE" id="PS00184">
    <property type="entry name" value="GARS"/>
    <property type="match status" value="1"/>
</dbReference>
<dbReference type="InterPro" id="IPR020562">
    <property type="entry name" value="PRibGlycinamide_synth_N"/>
</dbReference>
<sequence length="421" mass="45538">MKVLLVGSGAREHALAWHLRRSGCVQSLYTAPGNAGTERLGTNLPIPSSDLEGLVQWAKAHRPDWVVVGPEAPLCLGLADRMTEEVGVPVLGPSKKAALLEGSKAATKELLLQEGIPTARGGFAESLPEAMRLSRKIGWPQVIKADGLAAGKGVFVVENQEQAEQVLESLLVERKLGEAGQRVVIEEFLVGEELSAFVFLYEHQMVFLGTARDYKRVGEGNRGPNTGGMGAYSPVGWATGEVIEILREKIFDPVHRALRKQGISYKGILYGGLLWNEKGPHVLEFNVRLGDPEAQVLVPLLPLSLLDLWRQAQDYELSSWSTLPSSNRVAVGVVVAARGYPEAPILGEPIEGLCPDVEVGEGKLLFLGGVRREADRGFLTCAGRVVTAVGVAQDQARARAQAYELAAQVRFPSAFFRRDIG</sequence>
<evidence type="ECO:0000256" key="11">
    <source>
        <dbReference type="ARBA" id="ARBA00042864"/>
    </source>
</evidence>
<evidence type="ECO:0000256" key="9">
    <source>
        <dbReference type="ARBA" id="ARBA00038345"/>
    </source>
</evidence>
<keyword evidence="5 12" id="KW-0436">Ligase</keyword>
<proteinExistence type="inferred from homology"/>
<dbReference type="PANTHER" id="PTHR43472">
    <property type="entry name" value="PHOSPHORIBOSYLAMINE--GLYCINE LIGASE"/>
    <property type="match status" value="1"/>
</dbReference>
<dbReference type="Pfam" id="PF02843">
    <property type="entry name" value="GARS_C"/>
    <property type="match status" value="1"/>
</dbReference>
<protein>
    <recommendedName>
        <fullName evidence="4 12">Phosphoribosylamine--glycine ligase</fullName>
        <ecNumber evidence="4 12">6.3.4.13</ecNumber>
    </recommendedName>
    <alternativeName>
        <fullName evidence="12">GARS</fullName>
    </alternativeName>
    <alternativeName>
        <fullName evidence="10 12">Glycinamide ribonucleotide synthetase</fullName>
    </alternativeName>
    <alternativeName>
        <fullName evidence="11 12">Phosphoribosylglycinamide synthetase</fullName>
    </alternativeName>
</protein>
<dbReference type="PROSITE" id="PS50975">
    <property type="entry name" value="ATP_GRASP"/>
    <property type="match status" value="1"/>
</dbReference>